<dbReference type="EMBL" id="JH598461">
    <property type="status" value="NOT_ANNOTATED_CDS"/>
    <property type="molecule type" value="Genomic_DNA"/>
</dbReference>
<dbReference type="AlphaFoldDB" id="M4B5Q2"/>
<reference evidence="1" key="2">
    <citation type="submission" date="2015-06" db="UniProtKB">
        <authorList>
            <consortium name="EnsemblProtists"/>
        </authorList>
    </citation>
    <scope>IDENTIFICATION</scope>
    <source>
        <strain evidence="1">Emoy2</strain>
    </source>
</reference>
<organism evidence="1 2">
    <name type="scientific">Hyaloperonospora arabidopsidis (strain Emoy2)</name>
    <name type="common">Downy mildew agent</name>
    <name type="synonym">Peronospora arabidopsidis</name>
    <dbReference type="NCBI Taxonomy" id="559515"/>
    <lineage>
        <taxon>Eukaryota</taxon>
        <taxon>Sar</taxon>
        <taxon>Stramenopiles</taxon>
        <taxon>Oomycota</taxon>
        <taxon>Peronosporomycetes</taxon>
        <taxon>Peronosporales</taxon>
        <taxon>Peronosporaceae</taxon>
        <taxon>Hyaloperonospora</taxon>
    </lineage>
</organism>
<evidence type="ECO:0000313" key="1">
    <source>
        <dbReference type="EnsemblProtists" id="HpaP801602"/>
    </source>
</evidence>
<name>M4B5Q2_HYAAE</name>
<proteinExistence type="predicted"/>
<dbReference type="VEuPathDB" id="FungiDB:HpaG801602"/>
<dbReference type="InParanoid" id="M4B5Q2"/>
<accession>M4B5Q2</accession>
<dbReference type="HOGENOM" id="CLU_2228373_0_0_1"/>
<protein>
    <submittedName>
        <fullName evidence="1">Uncharacterized protein</fullName>
    </submittedName>
</protein>
<evidence type="ECO:0000313" key="2">
    <source>
        <dbReference type="Proteomes" id="UP000011713"/>
    </source>
</evidence>
<sequence>MLPLQVSFCRCCSATLEVAEYCDVIDFNRGRLGGWCHWTDTIKWPFCGRGFTKYLAQWPGHVEILANVTCTWTCYSARLWGVADGRELTMITTVGVYWPQLSSNYS</sequence>
<dbReference type="EnsemblProtists" id="HpaT801602">
    <property type="protein sequence ID" value="HpaP801602"/>
    <property type="gene ID" value="HpaG801602"/>
</dbReference>
<reference evidence="2" key="1">
    <citation type="journal article" date="2010" name="Science">
        <title>Signatures of adaptation to obligate biotrophy in the Hyaloperonospora arabidopsidis genome.</title>
        <authorList>
            <person name="Baxter L."/>
            <person name="Tripathy S."/>
            <person name="Ishaque N."/>
            <person name="Boot N."/>
            <person name="Cabral A."/>
            <person name="Kemen E."/>
            <person name="Thines M."/>
            <person name="Ah-Fong A."/>
            <person name="Anderson R."/>
            <person name="Badejoko W."/>
            <person name="Bittner-Eddy P."/>
            <person name="Boore J.L."/>
            <person name="Chibucos M.C."/>
            <person name="Coates M."/>
            <person name="Dehal P."/>
            <person name="Delehaunty K."/>
            <person name="Dong S."/>
            <person name="Downton P."/>
            <person name="Dumas B."/>
            <person name="Fabro G."/>
            <person name="Fronick C."/>
            <person name="Fuerstenberg S.I."/>
            <person name="Fulton L."/>
            <person name="Gaulin E."/>
            <person name="Govers F."/>
            <person name="Hughes L."/>
            <person name="Humphray S."/>
            <person name="Jiang R.H."/>
            <person name="Judelson H."/>
            <person name="Kamoun S."/>
            <person name="Kyung K."/>
            <person name="Meijer H."/>
            <person name="Minx P."/>
            <person name="Morris P."/>
            <person name="Nelson J."/>
            <person name="Phuntumart V."/>
            <person name="Qutob D."/>
            <person name="Rehmany A."/>
            <person name="Rougon-Cardoso A."/>
            <person name="Ryden P."/>
            <person name="Torto-Alalibo T."/>
            <person name="Studholme D."/>
            <person name="Wang Y."/>
            <person name="Win J."/>
            <person name="Wood J."/>
            <person name="Clifton S.W."/>
            <person name="Rogers J."/>
            <person name="Van den Ackerveken G."/>
            <person name="Jones J.D."/>
            <person name="McDowell J.M."/>
            <person name="Beynon J."/>
            <person name="Tyler B.M."/>
        </authorList>
    </citation>
    <scope>NUCLEOTIDE SEQUENCE [LARGE SCALE GENOMIC DNA]</scope>
    <source>
        <strain evidence="2">Emoy2</strain>
    </source>
</reference>
<dbReference type="Proteomes" id="UP000011713">
    <property type="component" value="Unassembled WGS sequence"/>
</dbReference>
<keyword evidence="2" id="KW-1185">Reference proteome</keyword>